<sequence>MSIWSFRTSPNTRLRGSLIDLGRTNRHTDCNFIIEQENGTTKSFPCHRLILSCASDVFDRMLYGDYNESATGEVRLNDVGADIFEKFRDYVYGYEYDKLQKYDFDTLIRLCEFGNKYLVHSLEDDCVRELLVRKDSFDMGELLRIFACAHRMNKKSLIDQMSWELKSTFRSTLDHSVVYEFNCDVFKHYIEVIAGKLSEADRFRLLEMYLKYNGFEAPENLSQVENVQNSESELPSTSCLPLEIGCSSTNPAKEEAKRPNYVRDLLGLIDFSNLTPKEFYEGPGKSSFLSLTQKYEHMYQIARNCVVAKEELQLKVGSPTEQTPLLSESRRIVTLGGTLIREEPTTTSLSSHYSPRSSRRFRTWSAHCDI</sequence>
<dbReference type="PANTHER" id="PTHR24410">
    <property type="entry name" value="HL07962P-RELATED"/>
    <property type="match status" value="1"/>
</dbReference>
<evidence type="ECO:0000259" key="1">
    <source>
        <dbReference type="PROSITE" id="PS50097"/>
    </source>
</evidence>
<feature type="domain" description="BTB" evidence="1">
    <location>
        <begin position="28"/>
        <end position="92"/>
    </location>
</feature>
<reference evidence="3" key="1">
    <citation type="submission" date="2025-08" db="UniProtKB">
        <authorList>
            <consortium name="RefSeq"/>
        </authorList>
    </citation>
    <scope>IDENTIFICATION</scope>
</reference>
<dbReference type="PROSITE" id="PS50097">
    <property type="entry name" value="BTB"/>
    <property type="match status" value="1"/>
</dbReference>
<dbReference type="Pfam" id="PF00651">
    <property type="entry name" value="BTB"/>
    <property type="match status" value="1"/>
</dbReference>
<name>A0AB39ZQA7_DROSZ</name>
<keyword evidence="2" id="KW-1185">Reference proteome</keyword>
<dbReference type="CDD" id="cd18186">
    <property type="entry name" value="BTB_POZ_ZBTB_KLHL-like"/>
    <property type="match status" value="1"/>
</dbReference>
<dbReference type="Proteomes" id="UP001652628">
    <property type="component" value="Chromosome 3"/>
</dbReference>
<accession>A0AB39ZQA7</accession>
<dbReference type="AlphaFoldDB" id="A0AB39ZQA7"/>
<dbReference type="GO" id="GO:0005829">
    <property type="term" value="C:cytosol"/>
    <property type="evidence" value="ECO:0007669"/>
    <property type="project" value="TreeGrafter"/>
</dbReference>
<dbReference type="SMART" id="SM00225">
    <property type="entry name" value="BTB"/>
    <property type="match status" value="1"/>
</dbReference>
<dbReference type="InterPro" id="IPR011333">
    <property type="entry name" value="SKP1/BTB/POZ_sf"/>
</dbReference>
<dbReference type="InterPro" id="IPR051481">
    <property type="entry name" value="BTB-POZ/Galectin-3-binding"/>
</dbReference>
<dbReference type="RefSeq" id="XP_016939506.4">
    <property type="nucleotide sequence ID" value="XM_017084017.4"/>
</dbReference>
<organism evidence="2 3">
    <name type="scientific">Drosophila suzukii</name>
    <name type="common">Spotted-wing drosophila fruit fly</name>
    <dbReference type="NCBI Taxonomy" id="28584"/>
    <lineage>
        <taxon>Eukaryota</taxon>
        <taxon>Metazoa</taxon>
        <taxon>Ecdysozoa</taxon>
        <taxon>Arthropoda</taxon>
        <taxon>Hexapoda</taxon>
        <taxon>Insecta</taxon>
        <taxon>Pterygota</taxon>
        <taxon>Neoptera</taxon>
        <taxon>Endopterygota</taxon>
        <taxon>Diptera</taxon>
        <taxon>Brachycera</taxon>
        <taxon>Muscomorpha</taxon>
        <taxon>Ephydroidea</taxon>
        <taxon>Drosophilidae</taxon>
        <taxon>Drosophila</taxon>
        <taxon>Sophophora</taxon>
    </lineage>
</organism>
<dbReference type="PANTHER" id="PTHR24410:SF23">
    <property type="entry name" value="BTB DOMAIN-CONTAINING PROTEIN-RELATED"/>
    <property type="match status" value="1"/>
</dbReference>
<dbReference type="SUPFAM" id="SSF54695">
    <property type="entry name" value="POZ domain"/>
    <property type="match status" value="1"/>
</dbReference>
<dbReference type="GO" id="GO:0022008">
    <property type="term" value="P:neurogenesis"/>
    <property type="evidence" value="ECO:0007669"/>
    <property type="project" value="TreeGrafter"/>
</dbReference>
<evidence type="ECO:0000313" key="3">
    <source>
        <dbReference type="RefSeq" id="XP_016939506.4"/>
    </source>
</evidence>
<dbReference type="InterPro" id="IPR000210">
    <property type="entry name" value="BTB/POZ_dom"/>
</dbReference>
<dbReference type="Gene3D" id="3.30.710.10">
    <property type="entry name" value="Potassium Channel Kv1.1, Chain A"/>
    <property type="match status" value="1"/>
</dbReference>
<dbReference type="GeneID" id="108017060"/>
<evidence type="ECO:0000313" key="2">
    <source>
        <dbReference type="Proteomes" id="UP001652628"/>
    </source>
</evidence>
<protein>
    <submittedName>
        <fullName evidence="3">Kelch-like protein 41a isoform X1</fullName>
    </submittedName>
</protein>
<proteinExistence type="predicted"/>
<gene>
    <name evidence="3" type="primary">LOC108017060</name>
</gene>